<dbReference type="SUPFAM" id="SSF52402">
    <property type="entry name" value="Adenine nucleotide alpha hydrolases-like"/>
    <property type="match status" value="1"/>
</dbReference>
<accession>A0A5C6DYE2</accession>
<dbReference type="CDD" id="cd00293">
    <property type="entry name" value="USP-like"/>
    <property type="match status" value="1"/>
</dbReference>
<dbReference type="PANTHER" id="PTHR46268:SF6">
    <property type="entry name" value="UNIVERSAL STRESS PROTEIN UP12"/>
    <property type="match status" value="1"/>
</dbReference>
<dbReference type="Proteomes" id="UP000315471">
    <property type="component" value="Unassembled WGS sequence"/>
</dbReference>
<sequence length="152" mass="16583">MKKNLILCPVDFSASTELAITLAVDLAKAGNSKIILLHVIDTNNPPISINVSIDMRLQTRLRKQYLDYHEVDWKFVRKRGDPAETTIAYAKENTVDLIIMGTQGRTELANLVVGSIARRVMAGANCPVVTVKTPVNSGALSLQGSPMPLRAI</sequence>
<comment type="similarity">
    <text evidence="1">Belongs to the universal stress protein A family.</text>
</comment>
<dbReference type="InterPro" id="IPR006016">
    <property type="entry name" value="UspA"/>
</dbReference>
<dbReference type="Pfam" id="PF00582">
    <property type="entry name" value="Usp"/>
    <property type="match status" value="1"/>
</dbReference>
<gene>
    <name evidence="3" type="primary">nhaX</name>
    <name evidence="3" type="ORF">Q31b_34100</name>
</gene>
<dbReference type="InterPro" id="IPR006015">
    <property type="entry name" value="Universal_stress_UspA"/>
</dbReference>
<evidence type="ECO:0000259" key="2">
    <source>
        <dbReference type="Pfam" id="PF00582"/>
    </source>
</evidence>
<evidence type="ECO:0000256" key="1">
    <source>
        <dbReference type="ARBA" id="ARBA00008791"/>
    </source>
</evidence>
<feature type="domain" description="UspA" evidence="2">
    <location>
        <begin position="6"/>
        <end position="132"/>
    </location>
</feature>
<proteinExistence type="inferred from homology"/>
<organism evidence="3 4">
    <name type="scientific">Novipirellula aureliae</name>
    <dbReference type="NCBI Taxonomy" id="2527966"/>
    <lineage>
        <taxon>Bacteria</taxon>
        <taxon>Pseudomonadati</taxon>
        <taxon>Planctomycetota</taxon>
        <taxon>Planctomycetia</taxon>
        <taxon>Pirellulales</taxon>
        <taxon>Pirellulaceae</taxon>
        <taxon>Novipirellula</taxon>
    </lineage>
</organism>
<name>A0A5C6DYE2_9BACT</name>
<dbReference type="PRINTS" id="PR01438">
    <property type="entry name" value="UNVRSLSTRESS"/>
</dbReference>
<dbReference type="AlphaFoldDB" id="A0A5C6DYE2"/>
<dbReference type="PANTHER" id="PTHR46268">
    <property type="entry name" value="STRESS RESPONSE PROTEIN NHAX"/>
    <property type="match status" value="1"/>
</dbReference>
<reference evidence="3 4" key="1">
    <citation type="submission" date="2019-02" db="EMBL/GenBank/DDBJ databases">
        <title>Deep-cultivation of Planctomycetes and their phenomic and genomic characterization uncovers novel biology.</title>
        <authorList>
            <person name="Wiegand S."/>
            <person name="Jogler M."/>
            <person name="Boedeker C."/>
            <person name="Pinto D."/>
            <person name="Vollmers J."/>
            <person name="Rivas-Marin E."/>
            <person name="Kohn T."/>
            <person name="Peeters S.H."/>
            <person name="Heuer A."/>
            <person name="Rast P."/>
            <person name="Oberbeckmann S."/>
            <person name="Bunk B."/>
            <person name="Jeske O."/>
            <person name="Meyerdierks A."/>
            <person name="Storesund J.E."/>
            <person name="Kallscheuer N."/>
            <person name="Luecker S."/>
            <person name="Lage O.M."/>
            <person name="Pohl T."/>
            <person name="Merkel B.J."/>
            <person name="Hornburger P."/>
            <person name="Mueller R.-W."/>
            <person name="Bruemmer F."/>
            <person name="Labrenz M."/>
            <person name="Spormann A.M."/>
            <person name="Op Den Camp H."/>
            <person name="Overmann J."/>
            <person name="Amann R."/>
            <person name="Jetten M.S.M."/>
            <person name="Mascher T."/>
            <person name="Medema M.H."/>
            <person name="Devos D.P."/>
            <person name="Kaster A.-K."/>
            <person name="Ovreas L."/>
            <person name="Rohde M."/>
            <person name="Galperin M.Y."/>
            <person name="Jogler C."/>
        </authorList>
    </citation>
    <scope>NUCLEOTIDE SEQUENCE [LARGE SCALE GENOMIC DNA]</scope>
    <source>
        <strain evidence="3 4">Q31b</strain>
    </source>
</reference>
<comment type="caution">
    <text evidence="3">The sequence shown here is derived from an EMBL/GenBank/DDBJ whole genome shotgun (WGS) entry which is preliminary data.</text>
</comment>
<dbReference type="OrthoDB" id="9788959at2"/>
<dbReference type="InterPro" id="IPR014729">
    <property type="entry name" value="Rossmann-like_a/b/a_fold"/>
</dbReference>
<dbReference type="Gene3D" id="3.40.50.620">
    <property type="entry name" value="HUPs"/>
    <property type="match status" value="1"/>
</dbReference>
<keyword evidence="4" id="KW-1185">Reference proteome</keyword>
<evidence type="ECO:0000313" key="3">
    <source>
        <dbReference type="EMBL" id="TWU40066.1"/>
    </source>
</evidence>
<dbReference type="EMBL" id="SJPY01000005">
    <property type="protein sequence ID" value="TWU40066.1"/>
    <property type="molecule type" value="Genomic_DNA"/>
</dbReference>
<protein>
    <submittedName>
        <fullName evidence="3">Stress response protein NhaX</fullName>
    </submittedName>
</protein>
<dbReference type="RefSeq" id="WP_146600698.1">
    <property type="nucleotide sequence ID" value="NZ_SJPY01000005.1"/>
</dbReference>
<evidence type="ECO:0000313" key="4">
    <source>
        <dbReference type="Proteomes" id="UP000315471"/>
    </source>
</evidence>